<protein>
    <submittedName>
        <fullName evidence="4">Uncharacterized protein, MTH1187 family</fullName>
    </submittedName>
</protein>
<dbReference type="InterPro" id="IPR051614">
    <property type="entry name" value="UPF0045_domain"/>
</dbReference>
<dbReference type="InterPro" id="IPR029756">
    <property type="entry name" value="MTH1187/YkoF-like"/>
</dbReference>
<dbReference type="PANTHER" id="PTHR33777:SF1">
    <property type="entry name" value="UPF0045 PROTEIN ECM15"/>
    <property type="match status" value="1"/>
</dbReference>
<reference evidence="4" key="1">
    <citation type="submission" date="2019-02" db="EMBL/GenBank/DDBJ databases">
        <authorList>
            <person name="Gruber-Vodicka R. H."/>
            <person name="Seah K. B. B."/>
        </authorList>
    </citation>
    <scope>NUCLEOTIDE SEQUENCE</scope>
    <source>
        <strain evidence="3">BECK_BZ106</strain>
        <strain evidence="4">BECK_BZ15</strain>
    </source>
</reference>
<organism evidence="4">
    <name type="scientific">Candidatus Kentrum sp. FW</name>
    <dbReference type="NCBI Taxonomy" id="2126338"/>
    <lineage>
        <taxon>Bacteria</taxon>
        <taxon>Pseudomonadati</taxon>
        <taxon>Pseudomonadota</taxon>
        <taxon>Gammaproteobacteria</taxon>
        <taxon>Candidatus Kentrum</taxon>
    </lineage>
</organism>
<dbReference type="AlphaFoldDB" id="A0A450SPE3"/>
<comment type="similarity">
    <text evidence="1">Belongs to the UPF0045 family.</text>
</comment>
<evidence type="ECO:0000313" key="4">
    <source>
        <dbReference type="EMBL" id="VFJ55700.1"/>
    </source>
</evidence>
<dbReference type="NCBIfam" id="TIGR00106">
    <property type="entry name" value="MTH1187 family thiamine-binding protein"/>
    <property type="match status" value="1"/>
</dbReference>
<sequence>MSVLLEISMFPTDKGESVSQYVSQVVKMIKNTHPDYQLTPMGTVVETDNIRQALDLVERAYNVLDGLGCNRVYSVLKFDIRKGRTNRLLQKIQSVTEKIGPVNTAATDTKKNNNVT</sequence>
<dbReference type="PANTHER" id="PTHR33777">
    <property type="entry name" value="UPF0045 PROTEIN ECM15"/>
    <property type="match status" value="1"/>
</dbReference>
<dbReference type="EMBL" id="CAADEW010000055">
    <property type="protein sequence ID" value="VFJ55700.1"/>
    <property type="molecule type" value="Genomic_DNA"/>
</dbReference>
<feature type="domain" description="Thiamine-binding protein" evidence="2">
    <location>
        <begin position="6"/>
        <end position="95"/>
    </location>
</feature>
<dbReference type="Gene3D" id="3.30.70.930">
    <property type="match status" value="1"/>
</dbReference>
<dbReference type="Pfam" id="PF01910">
    <property type="entry name" value="Thiamine_BP"/>
    <property type="match status" value="1"/>
</dbReference>
<dbReference type="EMBL" id="CAADFD010000014">
    <property type="protein sequence ID" value="VFJ53206.1"/>
    <property type="molecule type" value="Genomic_DNA"/>
</dbReference>
<name>A0A450SPE3_9GAMM</name>
<dbReference type="GO" id="GO:0005829">
    <property type="term" value="C:cytosol"/>
    <property type="evidence" value="ECO:0007669"/>
    <property type="project" value="TreeGrafter"/>
</dbReference>
<evidence type="ECO:0000259" key="2">
    <source>
        <dbReference type="Pfam" id="PF01910"/>
    </source>
</evidence>
<evidence type="ECO:0000313" key="3">
    <source>
        <dbReference type="EMBL" id="VFJ53206.1"/>
    </source>
</evidence>
<evidence type="ECO:0000256" key="1">
    <source>
        <dbReference type="ARBA" id="ARBA00010272"/>
    </source>
</evidence>
<accession>A0A450SPE3</accession>
<dbReference type="SUPFAM" id="SSF89957">
    <property type="entry name" value="MTH1187/YkoF-like"/>
    <property type="match status" value="1"/>
</dbReference>
<dbReference type="InterPro" id="IPR002767">
    <property type="entry name" value="Thiamine_BP"/>
</dbReference>
<proteinExistence type="inferred from homology"/>
<gene>
    <name evidence="4" type="ORF">BECKFW1821A_GA0114235_105515</name>
    <name evidence="3" type="ORF">BECKFW1821B_GA0114236_101420</name>
</gene>